<comment type="caution">
    <text evidence="2">The sequence shown here is derived from an EMBL/GenBank/DDBJ whole genome shotgun (WGS) entry which is preliminary data.</text>
</comment>
<feature type="repeat" description="TPR" evidence="1">
    <location>
        <begin position="275"/>
        <end position="308"/>
    </location>
</feature>
<evidence type="ECO:0000256" key="1">
    <source>
        <dbReference type="PROSITE-ProRule" id="PRU00339"/>
    </source>
</evidence>
<organism evidence="2 3">
    <name type="scientific">Aquirufa aurantiipilula</name>
    <dbReference type="NCBI Taxonomy" id="2696561"/>
    <lineage>
        <taxon>Bacteria</taxon>
        <taxon>Pseudomonadati</taxon>
        <taxon>Bacteroidota</taxon>
        <taxon>Cytophagia</taxon>
        <taxon>Cytophagales</taxon>
        <taxon>Flectobacillaceae</taxon>
        <taxon>Aquirufa</taxon>
    </lineage>
</organism>
<reference evidence="2 3" key="1">
    <citation type="submission" date="2023-03" db="EMBL/GenBank/DDBJ databases">
        <title>Genome sequencing of Aquirufa.</title>
        <authorList>
            <person name="Pitt A."/>
            <person name="Hahn M.W."/>
        </authorList>
    </citation>
    <scope>NUCLEOTIDE SEQUENCE [LARGE SCALE GENOMIC DNA]</scope>
    <source>
        <strain evidence="2 3">WAEICH-18A</strain>
    </source>
</reference>
<dbReference type="InterPro" id="IPR019734">
    <property type="entry name" value="TPR_rpt"/>
</dbReference>
<gene>
    <name evidence="2" type="ORF">PQG43_01900</name>
</gene>
<accession>A0ABT6BI74</accession>
<dbReference type="InterPro" id="IPR011990">
    <property type="entry name" value="TPR-like_helical_dom_sf"/>
</dbReference>
<dbReference type="SUPFAM" id="SSF48452">
    <property type="entry name" value="TPR-like"/>
    <property type="match status" value="3"/>
</dbReference>
<keyword evidence="3" id="KW-1185">Reference proteome</keyword>
<dbReference type="Proteomes" id="UP001321344">
    <property type="component" value="Unassembled WGS sequence"/>
</dbReference>
<proteinExistence type="predicted"/>
<dbReference type="PROSITE" id="PS50005">
    <property type="entry name" value="TPR"/>
    <property type="match status" value="1"/>
</dbReference>
<dbReference type="Gene3D" id="1.25.40.10">
    <property type="entry name" value="Tetratricopeptide repeat domain"/>
    <property type="match status" value="4"/>
</dbReference>
<evidence type="ECO:0000313" key="2">
    <source>
        <dbReference type="EMBL" id="MDF5689609.1"/>
    </source>
</evidence>
<sequence length="1098" mass="126443">MMKANKPALFYTSIYLFFFLLGMGSMIPYQANSQDSNINKSPSEQFRIAKDYYNAANYAAARMEFSIFLEKNAKDFDRNSNEIVDAEFFIVLCDFYINTTRAKVAVERFIANHPSSLKTSILVKEIGSFLYKAGQYQDAIQYIEQRVSILDPEIRFQLAICYLQVGLSTKAQSLFELLSNDDNESVAYAASYYSGLLKLNQKQFSAAIFDLKKADEAPFQLAQVPLSDSVWVKIKRQIPTMISQAYYQMGPEKYAEFIAYAEPIVMLDTRDVEKADIARLLGDIYFNQGKFNKSAEIYAKYLTLNESKKSVLQSNIEDVPLKQAFSLFKSGQYQASVSLLNKVINTETLSDSLSQLVYYQIGMSQFHLNEYAAASLSLDKAIQINWNKSLSEDAYFNQLVALENQGIWDNLLSKIKGFLQQYPQSKHLAQLNNMIVHGISESSMQSTGIYQVKEFFSFNFLQTEEFKKAYQERAYSLAVTLFDQENNLAQVDQLFGLIEEVKAYPYNPQLVYLAKVLQGETYGLLAKAYQQKKNKTLNKEEEKVYQFYLNSLVHIYTPLHLSTIPTNPGRELALDSSALKYQLKSALLNALIDLNQERPAQLALASYLFHSPLADASTRKKVIEVWKYNSTKEATEYQENNILAQTIGLLDIAFDKGSTLEKEGYLWDKIKILEKLRRYDDVSDLYGKFLREFPNSKNKEIATLNQWISLYQKGGRENYVQAIKGFTEILQKNAKTSVPYKRALDFRSQSYEKLSILAQGDEQMSLGRLAIQDKEEQLASSQGDTIRVSVVNKLKNLYKRLNLEVEWVKKHYQEYGSEEKFWEDCLELYQNKRWDVARTTFLEFQKIYPNSLNSNTLLKNLAACSDSLHDVPSAIEQYQQIILKKEKFKQAEVISAAKRAGELALENKQMETAIRSFQFIKSFTKVSRHQKMANDQLVNIYLQSKQLDSLYNLTSTWDELYEVDEKNALYQNYLQLAMEAQQPDLVKKWLQRISVNNHLSPVLQQIIIGAEAELKLAQILYQEKKHQELDELLDKTLIRKVIATNIRTKKTYFRGLLLYADNLMALDQKDKAMGYYTALSQNMAKENDVRTIAKSRLK</sequence>
<protein>
    <submittedName>
        <fullName evidence="2">Tetratricopeptide repeat protein</fullName>
    </submittedName>
</protein>
<dbReference type="SMART" id="SM00028">
    <property type="entry name" value="TPR"/>
    <property type="match status" value="4"/>
</dbReference>
<dbReference type="RefSeq" id="WP_276343517.1">
    <property type="nucleotide sequence ID" value="NZ_JARJOW010000001.1"/>
</dbReference>
<evidence type="ECO:0000313" key="3">
    <source>
        <dbReference type="Proteomes" id="UP001321344"/>
    </source>
</evidence>
<keyword evidence="1" id="KW-0802">TPR repeat</keyword>
<dbReference type="EMBL" id="JARJOW010000001">
    <property type="protein sequence ID" value="MDF5689609.1"/>
    <property type="molecule type" value="Genomic_DNA"/>
</dbReference>
<name>A0ABT6BI74_9BACT</name>